<feature type="domain" description="Hedgehog/Intein (Hint)" evidence="1">
    <location>
        <begin position="20"/>
        <end position="134"/>
    </location>
</feature>
<evidence type="ECO:0000313" key="2">
    <source>
        <dbReference type="EMBL" id="KPN62002.1"/>
    </source>
</evidence>
<sequence length="138" mass="14791">MTALTSNNVFHDATPAQTGLTKGTIVLTLRGEVAVEDLREGDRIITRDVGAQPLRAIEQSTAKSALIQKGSLGANMPERDTRVAAEQAILLRGEKTSLVSVSSLAGEVRGTLEKTTIYRLIFDRNHVIYANGAELTTG</sequence>
<dbReference type="EMBL" id="LKBA01000023">
    <property type="protein sequence ID" value="KPN62002.1"/>
    <property type="molecule type" value="Genomic_DNA"/>
</dbReference>
<accession>A0A0P7JLP3</accession>
<dbReference type="InterPro" id="IPR036844">
    <property type="entry name" value="Hint_dom_sf"/>
</dbReference>
<dbReference type="STRING" id="154981.AKJ29_05205"/>
<proteinExistence type="predicted"/>
<reference evidence="2 3" key="1">
    <citation type="submission" date="2015-09" db="EMBL/GenBank/DDBJ databases">
        <title>Draft genome sequence of Aliiroseovarius crassostreae CV919-312TSm, the causative agent of Roseovarius Oyster Disease (formerly Juvenile Oyster Disease).</title>
        <authorList>
            <person name="Kessner L."/>
            <person name="Spinard E."/>
            <person name="Nelson D."/>
        </authorList>
    </citation>
    <scope>NUCLEOTIDE SEQUENCE [LARGE SCALE GENOMIC DNA]</scope>
    <source>
        <strain evidence="2 3">CV919-312</strain>
    </source>
</reference>
<dbReference type="RefSeq" id="WP_055192652.1">
    <property type="nucleotide sequence ID" value="NZ_FPBS01000018.1"/>
</dbReference>
<dbReference type="Proteomes" id="UP000050471">
    <property type="component" value="Unassembled WGS sequence"/>
</dbReference>
<protein>
    <recommendedName>
        <fullName evidence="1">Hedgehog/Intein (Hint) domain-containing protein</fullName>
    </recommendedName>
</protein>
<dbReference type="OrthoDB" id="7873527at2"/>
<name>A0A0P7JLP3_9RHOB</name>
<evidence type="ECO:0000313" key="3">
    <source>
        <dbReference type="Proteomes" id="UP000050471"/>
    </source>
</evidence>
<organism evidence="2 3">
    <name type="scientific">Aliiroseovarius crassostreae</name>
    <dbReference type="NCBI Taxonomy" id="154981"/>
    <lineage>
        <taxon>Bacteria</taxon>
        <taxon>Pseudomonadati</taxon>
        <taxon>Pseudomonadota</taxon>
        <taxon>Alphaproteobacteria</taxon>
        <taxon>Rhodobacterales</taxon>
        <taxon>Paracoccaceae</taxon>
        <taxon>Aliiroseovarius</taxon>
    </lineage>
</organism>
<dbReference type="Pfam" id="PF13403">
    <property type="entry name" value="Hint_2"/>
    <property type="match status" value="1"/>
</dbReference>
<keyword evidence="3" id="KW-1185">Reference proteome</keyword>
<dbReference type="SUPFAM" id="SSF51294">
    <property type="entry name" value="Hedgehog/intein (Hint) domain"/>
    <property type="match status" value="1"/>
</dbReference>
<dbReference type="AlphaFoldDB" id="A0A0P7JLP3"/>
<gene>
    <name evidence="2" type="ORF">AKJ29_05205</name>
</gene>
<evidence type="ECO:0000259" key="1">
    <source>
        <dbReference type="Pfam" id="PF13403"/>
    </source>
</evidence>
<dbReference type="InterPro" id="IPR028992">
    <property type="entry name" value="Hedgehog/Intein_dom"/>
</dbReference>
<comment type="caution">
    <text evidence="2">The sequence shown here is derived from an EMBL/GenBank/DDBJ whole genome shotgun (WGS) entry which is preliminary data.</text>
</comment>